<reference evidence="5 6" key="1">
    <citation type="submission" date="2019-06" db="EMBL/GenBank/DDBJ databases">
        <title>Genome sequence of Rhodobacteraceae bacterium D4M1.</title>
        <authorList>
            <person name="Cao J."/>
        </authorList>
    </citation>
    <scope>NUCLEOTIDE SEQUENCE [LARGE SCALE GENOMIC DNA]</scope>
    <source>
        <strain evidence="5 6">D4M1</strain>
    </source>
</reference>
<accession>A0A5B8FHK5</accession>
<dbReference type="OrthoDB" id="9804926at2"/>
<gene>
    <name evidence="5" type="ORF">FDP22_12570</name>
</gene>
<dbReference type="EMBL" id="CP040818">
    <property type="protein sequence ID" value="QDL92541.1"/>
    <property type="molecule type" value="Genomic_DNA"/>
</dbReference>
<dbReference type="KEGG" id="ppru:FDP22_12570"/>
<dbReference type="RefSeq" id="WP_138579640.1">
    <property type="nucleotide sequence ID" value="NZ_CP040818.1"/>
</dbReference>
<feature type="domain" description="Prohead serine protease" evidence="4">
    <location>
        <begin position="14"/>
        <end position="149"/>
    </location>
</feature>
<dbReference type="InterPro" id="IPR054613">
    <property type="entry name" value="Peptidase_S78_dom"/>
</dbReference>
<evidence type="ECO:0000259" key="4">
    <source>
        <dbReference type="Pfam" id="PF04586"/>
    </source>
</evidence>
<protein>
    <submittedName>
        <fullName evidence="5">HK97 family phage prohead protease</fullName>
    </submittedName>
</protein>
<dbReference type="AlphaFoldDB" id="A0A5B8FHK5"/>
<dbReference type="SUPFAM" id="SSF50789">
    <property type="entry name" value="Herpes virus serine proteinase, assemblin"/>
    <property type="match status" value="1"/>
</dbReference>
<dbReference type="InterPro" id="IPR006433">
    <property type="entry name" value="Prohead_protease"/>
</dbReference>
<keyword evidence="6" id="KW-1185">Reference proteome</keyword>
<sequence>MEHKFRALDDVEVKDRTITGYASVFDQVDTYGDTILAGAYAKSIRARKALPMLWNHNPDVLIGRWTSLAEDGKGLRVTGELTPGHTEAENAYASLKAGHVDGMSIGYRVPSGGFKETAEGGRLLKQIDLFEVSVVVFPADGNAMIDAVKAVDLQMREFRDVMRSAMRDAGYVLTRKEAEAFMADGYKGLEAMRDAGGRHELEELKAAFLDALHSVKG</sequence>
<organism evidence="5 6">
    <name type="scientific">Paroceanicella profunda</name>
    <dbReference type="NCBI Taxonomy" id="2579971"/>
    <lineage>
        <taxon>Bacteria</taxon>
        <taxon>Pseudomonadati</taxon>
        <taxon>Pseudomonadota</taxon>
        <taxon>Alphaproteobacteria</taxon>
        <taxon>Rhodobacterales</taxon>
        <taxon>Paracoccaceae</taxon>
        <taxon>Paroceanicella</taxon>
    </lineage>
</organism>
<evidence type="ECO:0000256" key="3">
    <source>
        <dbReference type="ARBA" id="ARBA00022801"/>
    </source>
</evidence>
<dbReference type="GO" id="GO:0008233">
    <property type="term" value="F:peptidase activity"/>
    <property type="evidence" value="ECO:0007669"/>
    <property type="project" value="UniProtKB-KW"/>
</dbReference>
<evidence type="ECO:0000313" key="5">
    <source>
        <dbReference type="EMBL" id="QDL92541.1"/>
    </source>
</evidence>
<dbReference type="NCBIfam" id="TIGR01543">
    <property type="entry name" value="proheadase_HK97"/>
    <property type="match status" value="1"/>
</dbReference>
<keyword evidence="2 5" id="KW-0645">Protease</keyword>
<name>A0A5B8FHK5_9RHOB</name>
<proteinExistence type="predicted"/>
<keyword evidence="3" id="KW-0378">Hydrolase</keyword>
<evidence type="ECO:0000256" key="1">
    <source>
        <dbReference type="ARBA" id="ARBA00022612"/>
    </source>
</evidence>
<evidence type="ECO:0000256" key="2">
    <source>
        <dbReference type="ARBA" id="ARBA00022670"/>
    </source>
</evidence>
<dbReference type="Pfam" id="PF04586">
    <property type="entry name" value="Peptidase_S78"/>
    <property type="match status" value="1"/>
</dbReference>
<dbReference type="GO" id="GO:0006508">
    <property type="term" value="P:proteolysis"/>
    <property type="evidence" value="ECO:0007669"/>
    <property type="project" value="UniProtKB-KW"/>
</dbReference>
<evidence type="ECO:0000313" key="6">
    <source>
        <dbReference type="Proteomes" id="UP000305888"/>
    </source>
</evidence>
<dbReference type="Proteomes" id="UP000305888">
    <property type="component" value="Chromosome"/>
</dbReference>
<keyword evidence="1" id="KW-1188">Viral release from host cell</keyword>